<evidence type="ECO:0000313" key="2">
    <source>
        <dbReference type="EMBL" id="CAH1233255.1"/>
    </source>
</evidence>
<organism evidence="2 3">
    <name type="scientific">Branchiostoma lanceolatum</name>
    <name type="common">Common lancelet</name>
    <name type="synonym">Amphioxus lanceolatum</name>
    <dbReference type="NCBI Taxonomy" id="7740"/>
    <lineage>
        <taxon>Eukaryota</taxon>
        <taxon>Metazoa</taxon>
        <taxon>Chordata</taxon>
        <taxon>Cephalochordata</taxon>
        <taxon>Leptocardii</taxon>
        <taxon>Amphioxiformes</taxon>
        <taxon>Branchiostomatidae</taxon>
        <taxon>Branchiostoma</taxon>
    </lineage>
</organism>
<dbReference type="AlphaFoldDB" id="A0A8J9VCL0"/>
<evidence type="ECO:0000313" key="3">
    <source>
        <dbReference type="Proteomes" id="UP000838412"/>
    </source>
</evidence>
<reference evidence="2" key="1">
    <citation type="submission" date="2022-01" db="EMBL/GenBank/DDBJ databases">
        <authorList>
            <person name="Braso-Vives M."/>
        </authorList>
    </citation>
    <scope>NUCLEOTIDE SEQUENCE</scope>
</reference>
<proteinExistence type="predicted"/>
<gene>
    <name evidence="2" type="primary">Hypp655</name>
    <name evidence="2" type="ORF">BLAG_LOCUS2077</name>
</gene>
<dbReference type="EMBL" id="OV696686">
    <property type="protein sequence ID" value="CAH1233255.1"/>
    <property type="molecule type" value="Genomic_DNA"/>
</dbReference>
<feature type="region of interest" description="Disordered" evidence="1">
    <location>
        <begin position="83"/>
        <end position="106"/>
    </location>
</feature>
<protein>
    <submittedName>
        <fullName evidence="2">Hypp655 protein</fullName>
    </submittedName>
</protein>
<sequence>MVHTLYTVCSTVWKTIFESDHFIWVFIVESECLSVSFTERWQLVVVVTATLPPYRAWGDGYGPIGIPRHNLSERVRVQSVYNEDSTQTHRLPDGMTPTDASPPPTDHFKDVLRVCHRVAILDGEMETAFFKTIERYLLDEMPVNADRPHTQMSIDQHDGFEAWDFITSGENHAHNARVRTRRRTRIGEYADVPHRENELKSLETKLRSGLEDDE</sequence>
<evidence type="ECO:0000256" key="1">
    <source>
        <dbReference type="SAM" id="MobiDB-lite"/>
    </source>
</evidence>
<name>A0A8J9VCL0_BRALA</name>
<dbReference type="Proteomes" id="UP000838412">
    <property type="component" value="Chromosome 1"/>
</dbReference>
<keyword evidence="3" id="KW-1185">Reference proteome</keyword>
<accession>A0A8J9VCL0</accession>